<name>A0ABU2B5Y8_9CORY</name>
<keyword evidence="1" id="KW-0812">Transmembrane</keyword>
<comment type="caution">
    <text evidence="2">The sequence shown here is derived from an EMBL/GenBank/DDBJ whole genome shotgun (WGS) entry which is preliminary data.</text>
</comment>
<evidence type="ECO:0000313" key="2">
    <source>
        <dbReference type="EMBL" id="MDR7354031.1"/>
    </source>
</evidence>
<gene>
    <name evidence="2" type="ORF">J2S37_000569</name>
</gene>
<protein>
    <submittedName>
        <fullName evidence="2">Uncharacterized protein</fullName>
    </submittedName>
</protein>
<keyword evidence="1" id="KW-1133">Transmembrane helix</keyword>
<accession>A0ABU2B5Y8</accession>
<keyword evidence="1" id="KW-0472">Membrane</keyword>
<dbReference type="RefSeq" id="WP_277105173.1">
    <property type="nucleotide sequence ID" value="NZ_BAAAJS010000017.1"/>
</dbReference>
<evidence type="ECO:0000256" key="1">
    <source>
        <dbReference type="SAM" id="Phobius"/>
    </source>
</evidence>
<dbReference type="EMBL" id="JAVDYF010000001">
    <property type="protein sequence ID" value="MDR7354031.1"/>
    <property type="molecule type" value="Genomic_DNA"/>
</dbReference>
<keyword evidence="3" id="KW-1185">Reference proteome</keyword>
<reference evidence="2 3" key="1">
    <citation type="submission" date="2023-07" db="EMBL/GenBank/DDBJ databases">
        <title>Sequencing the genomes of 1000 actinobacteria strains.</title>
        <authorList>
            <person name="Klenk H.-P."/>
        </authorList>
    </citation>
    <scope>NUCLEOTIDE SEQUENCE [LARGE SCALE GENOMIC DNA]</scope>
    <source>
        <strain evidence="2 3">DSM 44508</strain>
    </source>
</reference>
<organism evidence="2 3">
    <name type="scientific">Corynebacterium felinum</name>
    <dbReference type="NCBI Taxonomy" id="131318"/>
    <lineage>
        <taxon>Bacteria</taxon>
        <taxon>Bacillati</taxon>
        <taxon>Actinomycetota</taxon>
        <taxon>Actinomycetes</taxon>
        <taxon>Mycobacteriales</taxon>
        <taxon>Corynebacteriaceae</taxon>
        <taxon>Corynebacterium</taxon>
    </lineage>
</organism>
<feature type="transmembrane region" description="Helical" evidence="1">
    <location>
        <begin position="26"/>
        <end position="44"/>
    </location>
</feature>
<dbReference type="Proteomes" id="UP001183619">
    <property type="component" value="Unassembled WGS sequence"/>
</dbReference>
<sequence length="88" mass="9471">MPNILVKLASAALCISGIVSIYNGHYGYGIALIGFGIWGFVFSLKKDQSDLIDSSQPIPPAHEIKQYRKQHPGTSIAQAIAALQKSES</sequence>
<evidence type="ECO:0000313" key="3">
    <source>
        <dbReference type="Proteomes" id="UP001183619"/>
    </source>
</evidence>
<proteinExistence type="predicted"/>